<dbReference type="AlphaFoldDB" id="A0AB39UX50"/>
<evidence type="ECO:0000256" key="3">
    <source>
        <dbReference type="ARBA" id="ARBA00022763"/>
    </source>
</evidence>
<organism evidence="10">
    <name type="scientific">Thermohahella caldifontis</name>
    <dbReference type="NCBI Taxonomy" id="3142973"/>
    <lineage>
        <taxon>Bacteria</taxon>
        <taxon>Pseudomonadati</taxon>
        <taxon>Pseudomonadota</taxon>
        <taxon>Gammaproteobacteria</taxon>
        <taxon>Oceanospirillales</taxon>
        <taxon>Hahellaceae</taxon>
        <taxon>Thermohahella</taxon>
    </lineage>
</organism>
<dbReference type="InterPro" id="IPR005123">
    <property type="entry name" value="Oxoglu/Fe-dep_dioxygenase_dom"/>
</dbReference>
<keyword evidence="7" id="KW-0408">Iron</keyword>
<evidence type="ECO:0000256" key="5">
    <source>
        <dbReference type="ARBA" id="ARBA00022964"/>
    </source>
</evidence>
<evidence type="ECO:0000256" key="7">
    <source>
        <dbReference type="ARBA" id="ARBA00023004"/>
    </source>
</evidence>
<keyword evidence="2" id="KW-0479">Metal-binding</keyword>
<dbReference type="InterPro" id="IPR032854">
    <property type="entry name" value="ALKBH3"/>
</dbReference>
<protein>
    <submittedName>
        <fullName evidence="10">Alpha-ketoglutarate-dependent dioxygenase AlkB</fullName>
    </submittedName>
</protein>
<dbReference type="PANTHER" id="PTHR31212:SF4">
    <property type="entry name" value="ALPHA-KETOGLUTARATE-DEPENDENT DIOXYGENASE ALKB HOMOLOG 3"/>
    <property type="match status" value="1"/>
</dbReference>
<evidence type="ECO:0000256" key="2">
    <source>
        <dbReference type="ARBA" id="ARBA00022723"/>
    </source>
</evidence>
<evidence type="ECO:0000256" key="6">
    <source>
        <dbReference type="ARBA" id="ARBA00023002"/>
    </source>
</evidence>
<dbReference type="InterPro" id="IPR037151">
    <property type="entry name" value="AlkB-like_sf"/>
</dbReference>
<feature type="domain" description="Fe2OG dioxygenase" evidence="9">
    <location>
        <begin position="95"/>
        <end position="192"/>
    </location>
</feature>
<dbReference type="PANTHER" id="PTHR31212">
    <property type="entry name" value="ALPHA-KETOGLUTARATE-DEPENDENT DIOXYGENASE ALKB HOMOLOG 3"/>
    <property type="match status" value="1"/>
</dbReference>
<dbReference type="Pfam" id="PF13532">
    <property type="entry name" value="2OG-FeII_Oxy_2"/>
    <property type="match status" value="1"/>
</dbReference>
<evidence type="ECO:0000313" key="10">
    <source>
        <dbReference type="EMBL" id="XDT72588.1"/>
    </source>
</evidence>
<evidence type="ECO:0000256" key="4">
    <source>
        <dbReference type="ARBA" id="ARBA00022842"/>
    </source>
</evidence>
<keyword evidence="5 10" id="KW-0223">Dioxygenase</keyword>
<dbReference type="GO" id="GO:0016787">
    <property type="term" value="F:hydrolase activity"/>
    <property type="evidence" value="ECO:0007669"/>
    <property type="project" value="UniProtKB-ARBA"/>
</dbReference>
<dbReference type="Gene3D" id="2.60.120.590">
    <property type="entry name" value="Alpha-ketoglutarate-dependent dioxygenase AlkB-like"/>
    <property type="match status" value="1"/>
</dbReference>
<dbReference type="RefSeq" id="WP_369601594.1">
    <property type="nucleotide sequence ID" value="NZ_CP154858.1"/>
</dbReference>
<dbReference type="GO" id="GO:0140097">
    <property type="term" value="F:catalytic activity, acting on DNA"/>
    <property type="evidence" value="ECO:0007669"/>
    <property type="project" value="UniProtKB-ARBA"/>
</dbReference>
<dbReference type="GO" id="GO:0006307">
    <property type="term" value="P:DNA alkylation repair"/>
    <property type="evidence" value="ECO:0007669"/>
    <property type="project" value="InterPro"/>
</dbReference>
<dbReference type="FunFam" id="2.60.120.590:FF:000004">
    <property type="entry name" value="DNA oxidative demethylase ALKBH2"/>
    <property type="match status" value="1"/>
</dbReference>
<evidence type="ECO:0000256" key="8">
    <source>
        <dbReference type="ARBA" id="ARBA00023204"/>
    </source>
</evidence>
<keyword evidence="6" id="KW-0560">Oxidoreductase</keyword>
<sequence>MMQKEVLPLEDGELWLVQDVLDDPDRIFDQLLDELAWQGGTVRFGATERPIPRLQAWYGDAEAHYAYSGLQLTPLPWTDSLSALRTRAEQLSDARFNSVLCNLYRDGQDSVSWHADNETCLGRNPVIASLSLGATRTFHLRHRRTRQRLKLPLNHNTLLVMRGSLQHHWYHAVLKEPGVSAARINLTFRRILPAHTESP</sequence>
<dbReference type="KEGG" id="tcd:AAIA72_01000"/>
<evidence type="ECO:0000256" key="1">
    <source>
        <dbReference type="ARBA" id="ARBA00001954"/>
    </source>
</evidence>
<comment type="cofactor">
    <cofactor evidence="1">
        <name>Fe(2+)</name>
        <dbReference type="ChEBI" id="CHEBI:29033"/>
    </cofactor>
</comment>
<dbReference type="GO" id="GO:0016705">
    <property type="term" value="F:oxidoreductase activity, acting on paired donors, with incorporation or reduction of molecular oxygen"/>
    <property type="evidence" value="ECO:0007669"/>
    <property type="project" value="UniProtKB-ARBA"/>
</dbReference>
<gene>
    <name evidence="10" type="ORF">AAIA72_01000</name>
</gene>
<dbReference type="PROSITE" id="PS51471">
    <property type="entry name" value="FE2OG_OXY"/>
    <property type="match status" value="1"/>
</dbReference>
<dbReference type="InterPro" id="IPR027450">
    <property type="entry name" value="AlkB-like"/>
</dbReference>
<name>A0AB39UX50_9GAMM</name>
<keyword evidence="4" id="KW-0460">Magnesium</keyword>
<keyword evidence="8" id="KW-0234">DNA repair</keyword>
<accession>A0AB39UX50</accession>
<evidence type="ECO:0000259" key="9">
    <source>
        <dbReference type="PROSITE" id="PS51471"/>
    </source>
</evidence>
<dbReference type="SUPFAM" id="SSF51197">
    <property type="entry name" value="Clavaminate synthase-like"/>
    <property type="match status" value="1"/>
</dbReference>
<reference evidence="10" key="1">
    <citation type="submission" date="2024-05" db="EMBL/GenBank/DDBJ databases">
        <title>Genome sequencing of novel strain.</title>
        <authorList>
            <person name="Ganbat D."/>
            <person name="Ganbat S."/>
            <person name="Lee S.-J."/>
        </authorList>
    </citation>
    <scope>NUCLEOTIDE SEQUENCE</scope>
    <source>
        <strain evidence="10">SMD15-11</strain>
    </source>
</reference>
<dbReference type="EMBL" id="CP154858">
    <property type="protein sequence ID" value="XDT72588.1"/>
    <property type="molecule type" value="Genomic_DNA"/>
</dbReference>
<keyword evidence="3" id="KW-0227">DNA damage</keyword>
<dbReference type="GO" id="GO:0051213">
    <property type="term" value="F:dioxygenase activity"/>
    <property type="evidence" value="ECO:0007669"/>
    <property type="project" value="UniProtKB-KW"/>
</dbReference>
<dbReference type="GO" id="GO:0046872">
    <property type="term" value="F:metal ion binding"/>
    <property type="evidence" value="ECO:0007669"/>
    <property type="project" value="UniProtKB-KW"/>
</dbReference>
<proteinExistence type="predicted"/>
<dbReference type="GO" id="GO:0032451">
    <property type="term" value="F:demethylase activity"/>
    <property type="evidence" value="ECO:0007669"/>
    <property type="project" value="UniProtKB-ARBA"/>
</dbReference>